<keyword evidence="6" id="KW-1185">Reference proteome</keyword>
<accession>A0A1S3HBJ1</accession>
<feature type="domain" description="DNA helicase B winged helix" evidence="5">
    <location>
        <begin position="250"/>
        <end position="357"/>
    </location>
</feature>
<evidence type="ECO:0000313" key="6">
    <source>
        <dbReference type="Proteomes" id="UP000085678"/>
    </source>
</evidence>
<feature type="domain" description="UvrD-like helicase C-terminal" evidence="4">
    <location>
        <begin position="845"/>
        <end position="890"/>
    </location>
</feature>
<feature type="region of interest" description="Disordered" evidence="3">
    <location>
        <begin position="1043"/>
        <end position="1067"/>
    </location>
</feature>
<dbReference type="Gene3D" id="3.40.50.300">
    <property type="entry name" value="P-loop containing nucleotide triphosphate hydrolases"/>
    <property type="match status" value="2"/>
</dbReference>
<evidence type="ECO:0000256" key="3">
    <source>
        <dbReference type="SAM" id="MobiDB-lite"/>
    </source>
</evidence>
<dbReference type="Pfam" id="PF13604">
    <property type="entry name" value="AAA_30"/>
    <property type="match status" value="1"/>
</dbReference>
<dbReference type="CDD" id="cd18809">
    <property type="entry name" value="SF1_C_RecD"/>
    <property type="match status" value="1"/>
</dbReference>
<dbReference type="InterPro" id="IPR050534">
    <property type="entry name" value="Coronavir_polyprotein_1ab"/>
</dbReference>
<dbReference type="STRING" id="7574.A0A1S3HBJ1"/>
<keyword evidence="2" id="KW-0067">ATP-binding</keyword>
<evidence type="ECO:0000256" key="2">
    <source>
        <dbReference type="ARBA" id="ARBA00022840"/>
    </source>
</evidence>
<dbReference type="Pfam" id="PF25894">
    <property type="entry name" value="WHD_HELB"/>
    <property type="match status" value="1"/>
</dbReference>
<feature type="region of interest" description="Disordered" evidence="3">
    <location>
        <begin position="1202"/>
        <end position="1238"/>
    </location>
</feature>
<dbReference type="RefSeq" id="XP_013382498.1">
    <property type="nucleotide sequence ID" value="XM_013527044.1"/>
</dbReference>
<dbReference type="SUPFAM" id="SSF52540">
    <property type="entry name" value="P-loop containing nucleoside triphosphate hydrolases"/>
    <property type="match status" value="2"/>
</dbReference>
<keyword evidence="7 8" id="KW-0347">Helicase</keyword>
<evidence type="ECO:0000256" key="1">
    <source>
        <dbReference type="ARBA" id="ARBA00022741"/>
    </source>
</evidence>
<feature type="compositionally biased region" description="Low complexity" evidence="3">
    <location>
        <begin position="1223"/>
        <end position="1238"/>
    </location>
</feature>
<dbReference type="CDD" id="cd17933">
    <property type="entry name" value="DEXSc_RecD-like"/>
    <property type="match status" value="1"/>
</dbReference>
<sequence>MAGMKRSLFAEVVDGYFLPSREDCENKDEDEEVEEGEADDDIHMLDMDEMETVENGGNLARSQPVAEKTVLFKVFKGGKEINICGKFLMTDPWWAATVRLKTTRRKGLRFMAGNPEYRLRDDPGVKTQNLVYLFLTNAMTGADKQHVDAFFEQIKSWGEVVSFQNMLELLERFKLAIPSNDERSGMAENIISHLQSSESGGTVYKYLTQNLQDFFRWIPQLLPRHFLHFLQDGDKDGKRRFQNTICQEFNKALTKEPWVFGFSPVLRYKFSVVGCEATLQSYKACGIFDKLSPLHQDALYIYDMLKKESRGKGHTFLYENSITPKKLDDHKVTNYRKAFQFLVDNYIIVRENGRVYLRYLWKAEEEIKRGIGTMLTCEPWTFDIDFDRPEFQQIAQDEDQKLAAQVISQNAVTVLSGKGGCGKTTVVSSVFRHAQKLDNKTEDQGFEREEITPFNEEKDMMNDVQLEFSGTMDMPENQEFGEKQKLKTDITVLLTAPTGKAANILGRRSQLPSFTLHQVLWSWRMHLKKVKNSNEEDPEWKFKHVKAVVVDESSLVSVCLFNNMFQLLLQHADLKKLVVLGDVNQLPSIDPGNFLSDLYDSLHDSGCSILLKQNHRSESKAIVENAERISKLEVPLFNKEDKFFEVTIPENDDGPGIDGAVRSLLSGQDPCIGTVENSQFVAFRNKDCERINEICCLHYVGHSIKDPRGRFDFRPGDKVCCRKNGSVTDHSQKEKVQRRLKRRKIAARECSAMPFGSTFDETENETNAGAAVSQENDSETEDEDDAIELKPRLCNGEVFFIEDDITVETLNNKQRFLVLDDRDPDHRRIIKVCYREVMSQCKLRHAWARTIHTYQGSESETVTYVVGKAYGQNWKHVYTAVTRGRKQVIILSEKSQLKAAVGTVARKRNTSLYERLTKLIGELKKKRRMQGPSLKPAVPHAVAKPDETINPALPSISKKEESLDFEYAQAVDSSEEDALELSVYFDDSGLIRFNHTTGMINHLSSDGNRCQEKPLQDIPDLPVSNITGNNQIASATSFNEAEVHSSRSTIPRSDNVQVSSNTKVSNESQSWSEWSETFFENVMTGDEFLIPDKEKEDSLTKGGITQNKAEGRKETDVNSTPQQEDQIPTVSEYSVINDSELFSVAESMETALAKDDKSNLELARPIEESSETDVLDLPSISSPLKNDFLRRPCAQKTREVARLPHQTTSMKSPLVSPKRKAQPSFSTPSTPNKKPTTTALYDGMCDHCMSPIRKGIDNITFHKTPYTPTQGLSTSFQKKWIHVACDISTSSDEQ</sequence>
<dbReference type="RefSeq" id="XP_013382499.1">
    <property type="nucleotide sequence ID" value="XM_013527045.1"/>
</dbReference>
<evidence type="ECO:0000259" key="4">
    <source>
        <dbReference type="Pfam" id="PF13538"/>
    </source>
</evidence>
<name>A0A1S3HBJ1_LINAN</name>
<dbReference type="GeneID" id="106153203"/>
<evidence type="ECO:0000259" key="5">
    <source>
        <dbReference type="Pfam" id="PF25894"/>
    </source>
</evidence>
<protein>
    <submittedName>
        <fullName evidence="7 8">DNA helicase B isoform X1</fullName>
    </submittedName>
</protein>
<dbReference type="KEGG" id="lak:106153203"/>
<reference evidence="7 8" key="1">
    <citation type="submission" date="2025-04" db="UniProtKB">
        <authorList>
            <consortium name="RefSeq"/>
        </authorList>
    </citation>
    <scope>IDENTIFICATION</scope>
    <source>
        <tissue evidence="7 8">Gonads</tissue>
    </source>
</reference>
<dbReference type="PANTHER" id="PTHR43788:SF6">
    <property type="entry name" value="DNA HELICASE B"/>
    <property type="match status" value="1"/>
</dbReference>
<feature type="compositionally biased region" description="Polar residues" evidence="3">
    <location>
        <begin position="1046"/>
        <end position="1064"/>
    </location>
</feature>
<dbReference type="Proteomes" id="UP000085678">
    <property type="component" value="Unplaced"/>
</dbReference>
<dbReference type="Gene3D" id="2.30.30.940">
    <property type="match status" value="1"/>
</dbReference>
<dbReference type="Pfam" id="PF13538">
    <property type="entry name" value="UvrD_C_2"/>
    <property type="match status" value="1"/>
</dbReference>
<evidence type="ECO:0000313" key="7">
    <source>
        <dbReference type="RefSeq" id="XP_013382498.1"/>
    </source>
</evidence>
<dbReference type="InterPro" id="IPR027785">
    <property type="entry name" value="UvrD-like_helicase_C"/>
</dbReference>
<dbReference type="OrthoDB" id="416437at2759"/>
<dbReference type="InterPro" id="IPR058839">
    <property type="entry name" value="WHD_HELB"/>
</dbReference>
<gene>
    <name evidence="7 8" type="primary">LOC106153203</name>
</gene>
<dbReference type="GO" id="GO:0005524">
    <property type="term" value="F:ATP binding"/>
    <property type="evidence" value="ECO:0007669"/>
    <property type="project" value="UniProtKB-KW"/>
</dbReference>
<feature type="compositionally biased region" description="Polar residues" evidence="3">
    <location>
        <begin position="1117"/>
        <end position="1127"/>
    </location>
</feature>
<evidence type="ECO:0000313" key="8">
    <source>
        <dbReference type="RefSeq" id="XP_013382499.1"/>
    </source>
</evidence>
<organism evidence="6 8">
    <name type="scientific">Lingula anatina</name>
    <name type="common">Brachiopod</name>
    <name type="synonym">Lingula unguis</name>
    <dbReference type="NCBI Taxonomy" id="7574"/>
    <lineage>
        <taxon>Eukaryota</taxon>
        <taxon>Metazoa</taxon>
        <taxon>Spiralia</taxon>
        <taxon>Lophotrochozoa</taxon>
        <taxon>Brachiopoda</taxon>
        <taxon>Linguliformea</taxon>
        <taxon>Lingulata</taxon>
        <taxon>Lingulida</taxon>
        <taxon>Linguloidea</taxon>
        <taxon>Lingulidae</taxon>
        <taxon>Lingula</taxon>
    </lineage>
</organism>
<keyword evidence="1" id="KW-0547">Nucleotide-binding</keyword>
<dbReference type="PANTHER" id="PTHR43788">
    <property type="entry name" value="DNA2/NAM7 HELICASE FAMILY MEMBER"/>
    <property type="match status" value="1"/>
</dbReference>
<dbReference type="GO" id="GO:0003678">
    <property type="term" value="F:DNA helicase activity"/>
    <property type="evidence" value="ECO:0007669"/>
    <property type="project" value="UniProtKB-ARBA"/>
</dbReference>
<proteinExistence type="predicted"/>
<dbReference type="InterPro" id="IPR027417">
    <property type="entry name" value="P-loop_NTPase"/>
</dbReference>
<keyword evidence="7 8" id="KW-0378">Hydrolase</keyword>
<feature type="region of interest" description="Disordered" evidence="3">
    <location>
        <begin position="1093"/>
        <end position="1127"/>
    </location>
</feature>
<feature type="region of interest" description="Disordered" evidence="3">
    <location>
        <begin position="758"/>
        <end position="784"/>
    </location>
</feature>